<sequence length="272" mass="30786">MVTRFSRLFFDLDPERPKGTSSTAAELREAEVRAKGLKDRLLGIGWPLPLMAMSGNGWHLQYRTALPSTQEWREILRTIYQGLNSELTDDVVTFDVTVRNPARLCALYGSRKRKGPNTQDRPHRQSICWIPSDWKQVHPRQVEALANYYARQSSQTRSNASQTPQEPHTAVRVSGKGDYASLDVVRWFQAHDAYVGRLAGNKHGVRCPWSHEHTSDSPRNASDAVIFEPDGGWAGFACKHSHCAGRDIRDVMRLWGDADAYCSEQFHPKRAA</sequence>
<dbReference type="AlphaFoldDB" id="W9V475"/>
<protein>
    <submittedName>
        <fullName evidence="2">Uncharacterized protein</fullName>
    </submittedName>
</protein>
<evidence type="ECO:0000256" key="1">
    <source>
        <dbReference type="SAM" id="MobiDB-lite"/>
    </source>
</evidence>
<dbReference type="STRING" id="1249627.D779_0351"/>
<organism evidence="2 3">
    <name type="scientific">Imhoffiella purpurea</name>
    <dbReference type="NCBI Taxonomy" id="1249627"/>
    <lineage>
        <taxon>Bacteria</taxon>
        <taxon>Pseudomonadati</taxon>
        <taxon>Pseudomonadota</taxon>
        <taxon>Gammaproteobacteria</taxon>
        <taxon>Chromatiales</taxon>
        <taxon>Chromatiaceae</taxon>
        <taxon>Imhoffiella</taxon>
    </lineage>
</organism>
<feature type="region of interest" description="Disordered" evidence="1">
    <location>
        <begin position="153"/>
        <end position="173"/>
    </location>
</feature>
<comment type="caution">
    <text evidence="2">The sequence shown here is derived from an EMBL/GenBank/DDBJ whole genome shotgun (WGS) entry which is preliminary data.</text>
</comment>
<gene>
    <name evidence="2" type="ORF">D779_0351</name>
</gene>
<evidence type="ECO:0000313" key="3">
    <source>
        <dbReference type="Proteomes" id="UP000019460"/>
    </source>
</evidence>
<dbReference type="eggNOG" id="COG1241">
    <property type="taxonomic scope" value="Bacteria"/>
</dbReference>
<reference evidence="2 3" key="1">
    <citation type="submission" date="2012-11" db="EMBL/GenBank/DDBJ databases">
        <title>Genome assembly of Thiorhodococcus sp. AK35.</title>
        <authorList>
            <person name="Nupur N."/>
            <person name="Khatri I."/>
            <person name="Subramanian S."/>
            <person name="Pinnaka A."/>
        </authorList>
    </citation>
    <scope>NUCLEOTIDE SEQUENCE [LARGE SCALE GENOMIC DNA]</scope>
    <source>
        <strain evidence="2 3">AK35</strain>
    </source>
</reference>
<dbReference type="EMBL" id="AONC01000115">
    <property type="protein sequence ID" value="EXJ10912.1"/>
    <property type="molecule type" value="Genomic_DNA"/>
</dbReference>
<accession>W9V475</accession>
<keyword evidence="3" id="KW-1185">Reference proteome</keyword>
<evidence type="ECO:0000313" key="2">
    <source>
        <dbReference type="EMBL" id="EXJ10912.1"/>
    </source>
</evidence>
<dbReference type="Proteomes" id="UP000019460">
    <property type="component" value="Unassembled WGS sequence"/>
</dbReference>
<feature type="compositionally biased region" description="Polar residues" evidence="1">
    <location>
        <begin position="153"/>
        <end position="166"/>
    </location>
</feature>
<name>W9V475_9GAMM</name>
<dbReference type="PATRIC" id="fig|1249627.3.peg.4215"/>
<proteinExistence type="predicted"/>